<reference evidence="3" key="1">
    <citation type="submission" date="2016-06" db="UniProtKB">
        <authorList>
            <consortium name="WormBaseParasite"/>
        </authorList>
    </citation>
    <scope>IDENTIFICATION</scope>
</reference>
<dbReference type="Proteomes" id="UP000279833">
    <property type="component" value="Unassembled WGS sequence"/>
</dbReference>
<evidence type="ECO:0000313" key="1">
    <source>
        <dbReference type="EMBL" id="VDP59977.1"/>
    </source>
</evidence>
<reference evidence="1 2" key="2">
    <citation type="submission" date="2018-11" db="EMBL/GenBank/DDBJ databases">
        <authorList>
            <consortium name="Pathogen Informatics"/>
        </authorList>
    </citation>
    <scope>NUCLEOTIDE SEQUENCE [LARGE SCALE GENOMIC DNA]</scope>
    <source>
        <strain evidence="1">Dakar</strain>
        <strain evidence="2">Dakar, Senegal</strain>
    </source>
</reference>
<keyword evidence="2" id="KW-1185">Reference proteome</keyword>
<dbReference type="EMBL" id="UZAK01037929">
    <property type="protein sequence ID" value="VDP59977.1"/>
    <property type="molecule type" value="Genomic_DNA"/>
</dbReference>
<dbReference type="WBParaSite" id="SCUD_0001574301-mRNA-1">
    <property type="protein sequence ID" value="SCUD_0001574301-mRNA-1"/>
    <property type="gene ID" value="SCUD_0001574301"/>
</dbReference>
<evidence type="ECO:0000313" key="2">
    <source>
        <dbReference type="Proteomes" id="UP000279833"/>
    </source>
</evidence>
<protein>
    <submittedName>
        <fullName evidence="3">Exostosin domain-containing protein</fullName>
    </submittedName>
</protein>
<dbReference type="AlphaFoldDB" id="A0A183KL27"/>
<sequence length="92" mass="11062">MIPDYVDSISYFVHLRSVIDDVELDQLLFAVPFEFLYYKQPNIQVTHEKLVPMRKQKHNCYIQKKVDLATKCLRRSYFPLNLNQRLNLLVDM</sequence>
<gene>
    <name evidence="1" type="ORF">SCUD_LOCUS15739</name>
</gene>
<name>A0A183KL27_9TREM</name>
<accession>A0A183KL27</accession>
<proteinExistence type="predicted"/>
<organism evidence="3">
    <name type="scientific">Schistosoma curassoni</name>
    <dbReference type="NCBI Taxonomy" id="6186"/>
    <lineage>
        <taxon>Eukaryota</taxon>
        <taxon>Metazoa</taxon>
        <taxon>Spiralia</taxon>
        <taxon>Lophotrochozoa</taxon>
        <taxon>Platyhelminthes</taxon>
        <taxon>Trematoda</taxon>
        <taxon>Digenea</taxon>
        <taxon>Strigeidida</taxon>
        <taxon>Schistosomatoidea</taxon>
        <taxon>Schistosomatidae</taxon>
        <taxon>Schistosoma</taxon>
    </lineage>
</organism>
<evidence type="ECO:0000313" key="3">
    <source>
        <dbReference type="WBParaSite" id="SCUD_0001574301-mRNA-1"/>
    </source>
</evidence>